<dbReference type="EMBL" id="AP026866">
    <property type="protein sequence ID" value="BDS07426.1"/>
    <property type="molecule type" value="Genomic_DNA"/>
</dbReference>
<evidence type="ECO:0000313" key="1">
    <source>
        <dbReference type="EMBL" id="BDS07426.1"/>
    </source>
</evidence>
<gene>
    <name evidence="1" type="ORF">NT6N_24660</name>
</gene>
<protein>
    <submittedName>
        <fullName evidence="1">Uncharacterized protein</fullName>
    </submittedName>
</protein>
<organism evidence="1">
    <name type="scientific">Oceaniferula spumae</name>
    <dbReference type="NCBI Taxonomy" id="2979115"/>
    <lineage>
        <taxon>Bacteria</taxon>
        <taxon>Pseudomonadati</taxon>
        <taxon>Verrucomicrobiota</taxon>
        <taxon>Verrucomicrobiia</taxon>
        <taxon>Verrucomicrobiales</taxon>
        <taxon>Verrucomicrobiaceae</taxon>
        <taxon>Oceaniferula</taxon>
    </lineage>
</organism>
<reference evidence="1" key="1">
    <citation type="submission" date="2024-07" db="EMBL/GenBank/DDBJ databases">
        <title>Complete genome sequence of Verrucomicrobiaceae bacterium NT6N.</title>
        <authorList>
            <person name="Huang C."/>
            <person name="Takami H."/>
            <person name="Hamasaki K."/>
        </authorList>
    </citation>
    <scope>NUCLEOTIDE SEQUENCE</scope>
    <source>
        <strain evidence="1">NT6N</strain>
    </source>
</reference>
<accession>A0AAT9FND4</accession>
<dbReference type="AlphaFoldDB" id="A0AAT9FND4"/>
<dbReference type="KEGG" id="osu:NT6N_24660"/>
<proteinExistence type="predicted"/>
<name>A0AAT9FND4_9BACT</name>
<sequence>MVANLVYTARLSSTFGKNKNENINREIEHRFTTNQGDEGFDLTEAPIACKL</sequence>